<dbReference type="Proteomes" id="UP000095746">
    <property type="component" value="Unassembled WGS sequence"/>
</dbReference>
<accession>A0A174SQT2</accession>
<proteinExistence type="predicted"/>
<sequence>MVAVQADTGAPGLLEDQQLGVEVVLQIRVLHRGDVVLPDVEEHRAGQLHPDHPAVLEGLAGYLHGQIIRPRRHRVPEVALEIQRLRRGQLGGPALHPVVGDDGGQQGALPVALSGQPGIHDGLDIIGRGGLALGAGDAGDPQRPGGMAVGPVGQEAHGLPDIGDPDAGQGDGGILPLADIGEGPLFHSGAEVLLLKFDPLADKEGVGDDQLGVTGHQGHRVGQVGGQRGRVRQQSMAEQELIIVPQGQTGSVGHTDSPPVNHFWEGRTRGPMWASAPTGACGAKAQGRGSSPPLLCRSCGA</sequence>
<evidence type="ECO:0000256" key="1">
    <source>
        <dbReference type="SAM" id="MobiDB-lite"/>
    </source>
</evidence>
<protein>
    <submittedName>
        <fullName evidence="2">Uncharacterized protein</fullName>
    </submittedName>
</protein>
<evidence type="ECO:0000313" key="2">
    <source>
        <dbReference type="EMBL" id="CUP98018.1"/>
    </source>
</evidence>
<organism evidence="2 3">
    <name type="scientific">Flavonifractor plautii</name>
    <name type="common">Fusobacterium plautii</name>
    <dbReference type="NCBI Taxonomy" id="292800"/>
    <lineage>
        <taxon>Bacteria</taxon>
        <taxon>Bacillati</taxon>
        <taxon>Bacillota</taxon>
        <taxon>Clostridia</taxon>
        <taxon>Eubacteriales</taxon>
        <taxon>Oscillospiraceae</taxon>
        <taxon>Flavonifractor</taxon>
    </lineage>
</organism>
<feature type="region of interest" description="Disordered" evidence="1">
    <location>
        <begin position="134"/>
        <end position="174"/>
    </location>
</feature>
<evidence type="ECO:0000313" key="3">
    <source>
        <dbReference type="Proteomes" id="UP000095746"/>
    </source>
</evidence>
<reference evidence="2 3" key="1">
    <citation type="submission" date="2015-09" db="EMBL/GenBank/DDBJ databases">
        <authorList>
            <consortium name="Pathogen Informatics"/>
        </authorList>
    </citation>
    <scope>NUCLEOTIDE SEQUENCE [LARGE SCALE GENOMIC DNA]</scope>
    <source>
        <strain evidence="2 3">2789STDY5608854</strain>
    </source>
</reference>
<name>A0A174SQT2_FLAPL</name>
<dbReference type="EMBL" id="CYZT01000600">
    <property type="protein sequence ID" value="CUP98018.1"/>
    <property type="molecule type" value="Genomic_DNA"/>
</dbReference>
<gene>
    <name evidence="2" type="ORF">ERS852411_03828</name>
</gene>
<dbReference type="AlphaFoldDB" id="A0A174SQT2"/>